<name>A0AAV6Y1F3_9LAMI</name>
<dbReference type="PANTHER" id="PTHR35292">
    <property type="entry name" value="EXPRESSED PROTEIN"/>
    <property type="match status" value="1"/>
</dbReference>
<comment type="caution">
    <text evidence="1">The sequence shown here is derived from an EMBL/GenBank/DDBJ whole genome shotgun (WGS) entry which is preliminary data.</text>
</comment>
<sequence length="87" mass="9188">MAAWTAAARRAVNLARVSPPKSAATSGQASMLIQRRGLAAGGGDHQGPPKFVIVSLAGWGLLFYGGYKFFTGDKKDNKEERVGESAH</sequence>
<proteinExistence type="predicted"/>
<dbReference type="EMBL" id="WHWC01000003">
    <property type="protein sequence ID" value="KAG8386272.1"/>
    <property type="molecule type" value="Genomic_DNA"/>
</dbReference>
<protein>
    <submittedName>
        <fullName evidence="1">Uncharacterized protein</fullName>
    </submittedName>
</protein>
<evidence type="ECO:0000313" key="1">
    <source>
        <dbReference type="EMBL" id="KAG8386272.1"/>
    </source>
</evidence>
<dbReference type="PANTHER" id="PTHR35292:SF13">
    <property type="entry name" value="OS03G0581800 PROTEIN"/>
    <property type="match status" value="1"/>
</dbReference>
<evidence type="ECO:0000313" key="2">
    <source>
        <dbReference type="Proteomes" id="UP000826271"/>
    </source>
</evidence>
<reference evidence="1" key="1">
    <citation type="submission" date="2019-10" db="EMBL/GenBank/DDBJ databases">
        <authorList>
            <person name="Zhang R."/>
            <person name="Pan Y."/>
            <person name="Wang J."/>
            <person name="Ma R."/>
            <person name="Yu S."/>
        </authorList>
    </citation>
    <scope>NUCLEOTIDE SEQUENCE</scope>
    <source>
        <strain evidence="1">LA-IB0</strain>
        <tissue evidence="1">Leaf</tissue>
    </source>
</reference>
<dbReference type="AlphaFoldDB" id="A0AAV6Y1F3"/>
<accession>A0AAV6Y1F3</accession>
<dbReference type="Proteomes" id="UP000826271">
    <property type="component" value="Unassembled WGS sequence"/>
</dbReference>
<keyword evidence="2" id="KW-1185">Reference proteome</keyword>
<organism evidence="1 2">
    <name type="scientific">Buddleja alternifolia</name>
    <dbReference type="NCBI Taxonomy" id="168488"/>
    <lineage>
        <taxon>Eukaryota</taxon>
        <taxon>Viridiplantae</taxon>
        <taxon>Streptophyta</taxon>
        <taxon>Embryophyta</taxon>
        <taxon>Tracheophyta</taxon>
        <taxon>Spermatophyta</taxon>
        <taxon>Magnoliopsida</taxon>
        <taxon>eudicotyledons</taxon>
        <taxon>Gunneridae</taxon>
        <taxon>Pentapetalae</taxon>
        <taxon>asterids</taxon>
        <taxon>lamiids</taxon>
        <taxon>Lamiales</taxon>
        <taxon>Scrophulariaceae</taxon>
        <taxon>Buddlejeae</taxon>
        <taxon>Buddleja</taxon>
    </lineage>
</organism>
<gene>
    <name evidence="1" type="ORF">BUALT_Bualt03G0131800</name>
</gene>